<dbReference type="GO" id="GO:0005737">
    <property type="term" value="C:cytoplasm"/>
    <property type="evidence" value="ECO:0007669"/>
    <property type="project" value="TreeGrafter"/>
</dbReference>
<dbReference type="Pfam" id="PF00282">
    <property type="entry name" value="Pyridoxal_deC"/>
    <property type="match status" value="1"/>
</dbReference>
<accession>A0A423SFZ5</accession>
<comment type="similarity">
    <text evidence="5">Belongs to the group II decarboxylase family.</text>
</comment>
<dbReference type="InterPro" id="IPR015424">
    <property type="entry name" value="PyrdxlP-dep_Trfase"/>
</dbReference>
<dbReference type="InterPro" id="IPR010977">
    <property type="entry name" value="Aromatic_deC"/>
</dbReference>
<dbReference type="PRINTS" id="PR00800">
    <property type="entry name" value="YHDCRBOXLASE"/>
</dbReference>
<dbReference type="PANTHER" id="PTHR11999:SF70">
    <property type="entry name" value="MIP05841P"/>
    <property type="match status" value="1"/>
</dbReference>
<gene>
    <name evidence="7" type="ORF">C7M84_018975</name>
</gene>
<dbReference type="Gene3D" id="3.40.640.10">
    <property type="entry name" value="Type I PLP-dependent aspartate aminotransferase-like (Major domain)"/>
    <property type="match status" value="1"/>
</dbReference>
<reference evidence="7 8" key="2">
    <citation type="submission" date="2019-01" db="EMBL/GenBank/DDBJ databases">
        <title>The decoding of complex shrimp genome reveals the adaptation for benthos swimmer, frequently molting mechanism and breeding impact on genome.</title>
        <authorList>
            <person name="Sun Y."/>
            <person name="Gao Y."/>
            <person name="Yu Y."/>
        </authorList>
    </citation>
    <scope>NUCLEOTIDE SEQUENCE [LARGE SCALE GENOMIC DNA]</scope>
    <source>
        <tissue evidence="7">Muscle</tissue>
    </source>
</reference>
<evidence type="ECO:0000313" key="8">
    <source>
        <dbReference type="Proteomes" id="UP000283509"/>
    </source>
</evidence>
<dbReference type="GO" id="GO:0016831">
    <property type="term" value="F:carboxy-lyase activity"/>
    <property type="evidence" value="ECO:0007669"/>
    <property type="project" value="UniProtKB-KW"/>
</dbReference>
<dbReference type="InterPro" id="IPR002129">
    <property type="entry name" value="PyrdxlP-dep_de-COase"/>
</dbReference>
<comment type="caution">
    <text evidence="7">The sequence shown here is derived from an EMBL/GenBank/DDBJ whole genome shotgun (WGS) entry which is preliminary data.</text>
</comment>
<proteinExistence type="inferred from homology"/>
<evidence type="ECO:0000256" key="1">
    <source>
        <dbReference type="ARBA" id="ARBA00001933"/>
    </source>
</evidence>
<feature type="region of interest" description="Disordered" evidence="6">
    <location>
        <begin position="30"/>
        <end position="63"/>
    </location>
</feature>
<dbReference type="PANTHER" id="PTHR11999">
    <property type="entry name" value="GROUP II PYRIDOXAL-5-PHOSPHATE DECARBOXYLASE"/>
    <property type="match status" value="1"/>
</dbReference>
<evidence type="ECO:0000256" key="3">
    <source>
        <dbReference type="ARBA" id="ARBA00022898"/>
    </source>
</evidence>
<keyword evidence="4 5" id="KW-0456">Lyase</keyword>
<dbReference type="GO" id="GO:0006520">
    <property type="term" value="P:amino acid metabolic process"/>
    <property type="evidence" value="ECO:0007669"/>
    <property type="project" value="InterPro"/>
</dbReference>
<evidence type="ECO:0000256" key="4">
    <source>
        <dbReference type="ARBA" id="ARBA00023239"/>
    </source>
</evidence>
<dbReference type="STRING" id="6689.A0A423SFZ5"/>
<feature type="compositionally biased region" description="Low complexity" evidence="6">
    <location>
        <begin position="30"/>
        <end position="54"/>
    </location>
</feature>
<evidence type="ECO:0000256" key="5">
    <source>
        <dbReference type="RuleBase" id="RU000382"/>
    </source>
</evidence>
<dbReference type="GO" id="GO:0030170">
    <property type="term" value="F:pyridoxal phosphate binding"/>
    <property type="evidence" value="ECO:0007669"/>
    <property type="project" value="InterPro"/>
</dbReference>
<dbReference type="Proteomes" id="UP000283509">
    <property type="component" value="Unassembled WGS sequence"/>
</dbReference>
<keyword evidence="3 5" id="KW-0663">Pyridoxal phosphate</keyword>
<dbReference type="EMBL" id="QCYY01003481">
    <property type="protein sequence ID" value="ROT63150.1"/>
    <property type="molecule type" value="Genomic_DNA"/>
</dbReference>
<evidence type="ECO:0000256" key="2">
    <source>
        <dbReference type="ARBA" id="ARBA00022793"/>
    </source>
</evidence>
<name>A0A423SFZ5_PENVA</name>
<dbReference type="Gene3D" id="1.20.1340.10">
    <property type="entry name" value="dopa decarboxylase, N-terminal domain"/>
    <property type="match status" value="1"/>
</dbReference>
<reference evidence="7 8" key="1">
    <citation type="submission" date="2018-04" db="EMBL/GenBank/DDBJ databases">
        <authorList>
            <person name="Zhang X."/>
            <person name="Yuan J."/>
            <person name="Li F."/>
            <person name="Xiang J."/>
        </authorList>
    </citation>
    <scope>NUCLEOTIDE SEQUENCE [LARGE SCALE GENOMIC DNA]</scope>
    <source>
        <tissue evidence="7">Muscle</tissue>
    </source>
</reference>
<dbReference type="AlphaFoldDB" id="A0A423SFZ5"/>
<keyword evidence="8" id="KW-1185">Reference proteome</keyword>
<dbReference type="OrthoDB" id="639767at2759"/>
<organism evidence="7 8">
    <name type="scientific">Penaeus vannamei</name>
    <name type="common">Whiteleg shrimp</name>
    <name type="synonym">Litopenaeus vannamei</name>
    <dbReference type="NCBI Taxonomy" id="6689"/>
    <lineage>
        <taxon>Eukaryota</taxon>
        <taxon>Metazoa</taxon>
        <taxon>Ecdysozoa</taxon>
        <taxon>Arthropoda</taxon>
        <taxon>Crustacea</taxon>
        <taxon>Multicrustacea</taxon>
        <taxon>Malacostraca</taxon>
        <taxon>Eumalacostraca</taxon>
        <taxon>Eucarida</taxon>
        <taxon>Decapoda</taxon>
        <taxon>Dendrobranchiata</taxon>
        <taxon>Penaeoidea</taxon>
        <taxon>Penaeidae</taxon>
        <taxon>Penaeus</taxon>
    </lineage>
</organism>
<dbReference type="SUPFAM" id="SSF53383">
    <property type="entry name" value="PLP-dependent transferases"/>
    <property type="match status" value="1"/>
</dbReference>
<dbReference type="InterPro" id="IPR015421">
    <property type="entry name" value="PyrdxlP-dep_Trfase_major"/>
</dbReference>
<dbReference type="GO" id="GO:0019752">
    <property type="term" value="P:carboxylic acid metabolic process"/>
    <property type="evidence" value="ECO:0007669"/>
    <property type="project" value="InterPro"/>
</dbReference>
<comment type="cofactor">
    <cofactor evidence="1 5">
        <name>pyridoxal 5'-phosphate</name>
        <dbReference type="ChEBI" id="CHEBI:597326"/>
    </cofactor>
</comment>
<evidence type="ECO:0000256" key="6">
    <source>
        <dbReference type="SAM" id="MobiDB-lite"/>
    </source>
</evidence>
<protein>
    <submittedName>
        <fullName evidence="7">Uncharacterized protein</fullName>
    </submittedName>
</protein>
<sequence length="251" mass="27132">MALSLPNGRDGRAPCGSGIILWRSNSSAFSEAAAATDRPSPPSTRSSRPQPQDPAMNSEEFRKRGKEMVDYIANYMDTIENRRVTPAIEPGYLKDLVPLEAPQKGEGWDDIMKDVEDKIMPGVKLSFSLSFTWSCSLPSPSTSPLPTVTLILPRPLPPNPDPRSDPLAAPAVPRLLPLRQLLPSILGDMLSDGIGCIGFSWAASPACTELETIVLDWIGKMVGLPEDFLSFTENSKGGGVIQLSPIVFPCD</sequence>
<keyword evidence="2" id="KW-0210">Decarboxylase</keyword>
<evidence type="ECO:0000313" key="7">
    <source>
        <dbReference type="EMBL" id="ROT63150.1"/>
    </source>
</evidence>